<feature type="region of interest" description="Disordered" evidence="1">
    <location>
        <begin position="1"/>
        <end position="156"/>
    </location>
</feature>
<sequence length="170" mass="18679">MNGRQLTDVPLATSKNSRHTLGLDAVPSSGQLNPSILDPSINRATFSKNDDGSNQKNKHENDEESVPQFPVDDDNVNDRRPSAILTDAPTNEVVVQEGHELQQQQQHSLGVSSEKLNAGTTEDDGQSMMEDDNDPPPSSQSHKVHSKAAPPPNHIKYIPKLGQLFVRFRL</sequence>
<feature type="compositionally biased region" description="Low complexity" evidence="1">
    <location>
        <begin position="93"/>
        <end position="112"/>
    </location>
</feature>
<keyword evidence="3" id="KW-1185">Reference proteome</keyword>
<comment type="caution">
    <text evidence="2">The sequence shown here is derived from an EMBL/GenBank/DDBJ whole genome shotgun (WGS) entry which is preliminary data.</text>
</comment>
<gene>
    <name evidence="2" type="ORF">IV203_026305</name>
</gene>
<dbReference type="Proteomes" id="UP000693970">
    <property type="component" value="Unassembled WGS sequence"/>
</dbReference>
<evidence type="ECO:0000256" key="1">
    <source>
        <dbReference type="SAM" id="MobiDB-lite"/>
    </source>
</evidence>
<name>A0A9K3LID6_9STRA</name>
<reference evidence="2" key="2">
    <citation type="submission" date="2021-04" db="EMBL/GenBank/DDBJ databases">
        <authorList>
            <person name="Podell S."/>
        </authorList>
    </citation>
    <scope>NUCLEOTIDE SEQUENCE</scope>
    <source>
        <strain evidence="2">Hildebrandi</strain>
    </source>
</reference>
<proteinExistence type="predicted"/>
<reference evidence="2" key="1">
    <citation type="journal article" date="2021" name="Sci. Rep.">
        <title>Diploid genomic architecture of Nitzschia inconspicua, an elite biomass production diatom.</title>
        <authorList>
            <person name="Oliver A."/>
            <person name="Podell S."/>
            <person name="Pinowska A."/>
            <person name="Traller J.C."/>
            <person name="Smith S.R."/>
            <person name="McClure R."/>
            <person name="Beliaev A."/>
            <person name="Bohutskyi P."/>
            <person name="Hill E.A."/>
            <person name="Rabines A."/>
            <person name="Zheng H."/>
            <person name="Allen L.Z."/>
            <person name="Kuo A."/>
            <person name="Grigoriev I.V."/>
            <person name="Allen A.E."/>
            <person name="Hazlebeck D."/>
            <person name="Allen E.E."/>
        </authorList>
    </citation>
    <scope>NUCLEOTIDE SEQUENCE</scope>
    <source>
        <strain evidence="2">Hildebrandi</strain>
    </source>
</reference>
<evidence type="ECO:0000313" key="3">
    <source>
        <dbReference type="Proteomes" id="UP000693970"/>
    </source>
</evidence>
<dbReference type="AlphaFoldDB" id="A0A9K3LID6"/>
<accession>A0A9K3LID6</accession>
<feature type="compositionally biased region" description="Basic and acidic residues" evidence="1">
    <location>
        <begin position="48"/>
        <end position="61"/>
    </location>
</feature>
<dbReference type="EMBL" id="JAGRRH010000010">
    <property type="protein sequence ID" value="KAG7362945.1"/>
    <property type="molecule type" value="Genomic_DNA"/>
</dbReference>
<feature type="compositionally biased region" description="Acidic residues" evidence="1">
    <location>
        <begin position="121"/>
        <end position="134"/>
    </location>
</feature>
<evidence type="ECO:0000313" key="2">
    <source>
        <dbReference type="EMBL" id="KAG7362945.1"/>
    </source>
</evidence>
<organism evidence="2 3">
    <name type="scientific">Nitzschia inconspicua</name>
    <dbReference type="NCBI Taxonomy" id="303405"/>
    <lineage>
        <taxon>Eukaryota</taxon>
        <taxon>Sar</taxon>
        <taxon>Stramenopiles</taxon>
        <taxon>Ochrophyta</taxon>
        <taxon>Bacillariophyta</taxon>
        <taxon>Bacillariophyceae</taxon>
        <taxon>Bacillariophycidae</taxon>
        <taxon>Bacillariales</taxon>
        <taxon>Bacillariaceae</taxon>
        <taxon>Nitzschia</taxon>
    </lineage>
</organism>
<protein>
    <submittedName>
        <fullName evidence="2">Uncharacterized protein</fullName>
    </submittedName>
</protein>